<dbReference type="InterPro" id="IPR010982">
    <property type="entry name" value="Lambda_DNA-bd_dom_sf"/>
</dbReference>
<dbReference type="SUPFAM" id="SSF51306">
    <property type="entry name" value="LexA/Signal peptidase"/>
    <property type="match status" value="1"/>
</dbReference>
<dbReference type="Gene3D" id="1.10.260.40">
    <property type="entry name" value="lambda repressor-like DNA-binding domains"/>
    <property type="match status" value="1"/>
</dbReference>
<reference evidence="7 8" key="1">
    <citation type="submission" date="2019-04" db="EMBL/GenBank/DDBJ databases">
        <title>A pseudo-fructophilic Leuconostoc citreum strain F192-5 isolated from peel of satsuma mandarin: the first report for isolation and characterization of strain-dependent fructophilic-like characteristics.</title>
        <authorList>
            <person name="Maeno S."/>
            <person name="Tanizawa Y."/>
            <person name="Kajikawa A."/>
            <person name="Kanesaki Y."/>
            <person name="Kubota E."/>
            <person name="Arita M."/>
            <person name="Leon D."/>
            <person name="Endo A."/>
        </authorList>
    </citation>
    <scope>NUCLEOTIDE SEQUENCE [LARGE SCALE GENOMIC DNA]</scope>
    <source>
        <strain evidence="7 8">F192-5</strain>
    </source>
</reference>
<keyword evidence="1" id="KW-0645">Protease</keyword>
<evidence type="ECO:0000256" key="3">
    <source>
        <dbReference type="ARBA" id="ARBA00023015"/>
    </source>
</evidence>
<dbReference type="InterPro" id="IPR039418">
    <property type="entry name" value="LexA-like"/>
</dbReference>
<protein>
    <submittedName>
        <fullName evidence="7">Putative cI-like repressor, phage associated</fullName>
    </submittedName>
</protein>
<dbReference type="Gene3D" id="2.10.109.10">
    <property type="entry name" value="Umud Fragment, subunit A"/>
    <property type="match status" value="1"/>
</dbReference>
<feature type="domain" description="HTH cro/C1-type" evidence="6">
    <location>
        <begin position="11"/>
        <end position="65"/>
    </location>
</feature>
<evidence type="ECO:0000256" key="1">
    <source>
        <dbReference type="ARBA" id="ARBA00022670"/>
    </source>
</evidence>
<dbReference type="SUPFAM" id="SSF47413">
    <property type="entry name" value="lambda repressor-like DNA-binding domains"/>
    <property type="match status" value="1"/>
</dbReference>
<keyword evidence="5" id="KW-0804">Transcription</keyword>
<keyword evidence="2" id="KW-0378">Hydrolase</keyword>
<evidence type="ECO:0000256" key="4">
    <source>
        <dbReference type="ARBA" id="ARBA00023125"/>
    </source>
</evidence>
<dbReference type="GO" id="GO:0006508">
    <property type="term" value="P:proteolysis"/>
    <property type="evidence" value="ECO:0007669"/>
    <property type="project" value="UniProtKB-KW"/>
</dbReference>
<dbReference type="RefSeq" id="WP_149333802.1">
    <property type="nucleotide sequence ID" value="NZ_BJJW01000002.1"/>
</dbReference>
<dbReference type="CDD" id="cd06529">
    <property type="entry name" value="S24_LexA-like"/>
    <property type="match status" value="1"/>
</dbReference>
<dbReference type="InterPro" id="IPR001387">
    <property type="entry name" value="Cro/C1-type_HTH"/>
</dbReference>
<dbReference type="Proteomes" id="UP000323274">
    <property type="component" value="Unassembled WGS sequence"/>
</dbReference>
<dbReference type="Pfam" id="PF01381">
    <property type="entry name" value="HTH_3"/>
    <property type="match status" value="1"/>
</dbReference>
<evidence type="ECO:0000256" key="2">
    <source>
        <dbReference type="ARBA" id="ARBA00022801"/>
    </source>
</evidence>
<proteinExistence type="predicted"/>
<evidence type="ECO:0000313" key="7">
    <source>
        <dbReference type="EMBL" id="GDZ83160.1"/>
    </source>
</evidence>
<dbReference type="InterPro" id="IPR015927">
    <property type="entry name" value="Peptidase_S24_S26A/B/C"/>
</dbReference>
<dbReference type="EMBL" id="BJJW01000002">
    <property type="protein sequence ID" value="GDZ83160.1"/>
    <property type="molecule type" value="Genomic_DNA"/>
</dbReference>
<keyword evidence="4" id="KW-0238">DNA-binding</keyword>
<sequence length="228" mass="26241">MRTNDEIIYLIKELTDKRGYSISELARRVDMAKSAVSRYFNGTREFPLNRVNEFAKVLGVTPEYILGIAQDNDISYIYNKLDTLRKKKVFEFAHQQLDEQNNILVFPSKNKNQVSVYGAVSAGNGEYLYDNKPELVDYDGEIPVHDFAVIVNGDSMEPTFADKQIIFVKKTSEVRTGQFVIANYDHQAYVKKFMRDENGCRLVSLNKRYNDMPINDEHELSIFGVVVL</sequence>
<dbReference type="AlphaFoldDB" id="A0A5A5TX10"/>
<dbReference type="Pfam" id="PF00717">
    <property type="entry name" value="Peptidase_S24"/>
    <property type="match status" value="1"/>
</dbReference>
<comment type="caution">
    <text evidence="7">The sequence shown here is derived from an EMBL/GenBank/DDBJ whole genome shotgun (WGS) entry which is preliminary data.</text>
</comment>
<evidence type="ECO:0000256" key="5">
    <source>
        <dbReference type="ARBA" id="ARBA00023163"/>
    </source>
</evidence>
<dbReference type="GO" id="GO:0016020">
    <property type="term" value="C:membrane"/>
    <property type="evidence" value="ECO:0007669"/>
    <property type="project" value="InterPro"/>
</dbReference>
<dbReference type="PANTHER" id="PTHR40661:SF1">
    <property type="entry name" value="HTH CRO_C1-TYPE DOMAIN-CONTAINING PROTEIN"/>
    <property type="match status" value="1"/>
</dbReference>
<accession>A0A5A5TX10</accession>
<dbReference type="SMART" id="SM00530">
    <property type="entry name" value="HTH_XRE"/>
    <property type="match status" value="1"/>
</dbReference>
<keyword evidence="3" id="KW-0805">Transcription regulation</keyword>
<evidence type="ECO:0000313" key="8">
    <source>
        <dbReference type="Proteomes" id="UP000323274"/>
    </source>
</evidence>
<dbReference type="CDD" id="cd00093">
    <property type="entry name" value="HTH_XRE"/>
    <property type="match status" value="1"/>
</dbReference>
<dbReference type="InterPro" id="IPR036286">
    <property type="entry name" value="LexA/Signal_pep-like_sf"/>
</dbReference>
<dbReference type="GO" id="GO:0003677">
    <property type="term" value="F:DNA binding"/>
    <property type="evidence" value="ECO:0007669"/>
    <property type="project" value="UniProtKB-KW"/>
</dbReference>
<gene>
    <name evidence="7" type="ORF">LCIT_04020</name>
</gene>
<name>A0A5A5TX10_LEUCI</name>
<dbReference type="PROSITE" id="PS50943">
    <property type="entry name" value="HTH_CROC1"/>
    <property type="match status" value="1"/>
</dbReference>
<dbReference type="GO" id="GO:0004252">
    <property type="term" value="F:serine-type endopeptidase activity"/>
    <property type="evidence" value="ECO:0007669"/>
    <property type="project" value="InterPro"/>
</dbReference>
<evidence type="ECO:0000259" key="6">
    <source>
        <dbReference type="PROSITE" id="PS50943"/>
    </source>
</evidence>
<dbReference type="PROSITE" id="PS00501">
    <property type="entry name" value="SPASE_I_1"/>
    <property type="match status" value="1"/>
</dbReference>
<dbReference type="InterPro" id="IPR019756">
    <property type="entry name" value="Pept_S26A_signal_pept_1_Ser-AS"/>
</dbReference>
<dbReference type="PANTHER" id="PTHR40661">
    <property type="match status" value="1"/>
</dbReference>
<organism evidence="7 8">
    <name type="scientific">Leuconostoc citreum</name>
    <dbReference type="NCBI Taxonomy" id="33964"/>
    <lineage>
        <taxon>Bacteria</taxon>
        <taxon>Bacillati</taxon>
        <taxon>Bacillota</taxon>
        <taxon>Bacilli</taxon>
        <taxon>Lactobacillales</taxon>
        <taxon>Lactobacillaceae</taxon>
        <taxon>Leuconostoc</taxon>
    </lineage>
</organism>